<dbReference type="EMBL" id="VSSQ01047371">
    <property type="protein sequence ID" value="MPN01350.1"/>
    <property type="molecule type" value="Genomic_DNA"/>
</dbReference>
<organism evidence="1">
    <name type="scientific">bioreactor metagenome</name>
    <dbReference type="NCBI Taxonomy" id="1076179"/>
    <lineage>
        <taxon>unclassified sequences</taxon>
        <taxon>metagenomes</taxon>
        <taxon>ecological metagenomes</taxon>
    </lineage>
</organism>
<accession>A0A645EJ43</accession>
<sequence>MIAAIISFLYYIGKLHTNKRKFVDRYKNDIIGAIVRFVDDGLLYEADKQIAQHEFIASKLFYPAPDRYSGDDYVEGKIGKTQIAFSEVHARYKTVTEDDEGGKSEKWTTLFNGIFFKADFNKNFKGECFVLPDTAEKLFGRTGKFFQSAKKRFGELIHLEDPEFEKQFVVYGSDQVEARYILSASLIKRLLDFKRRTGKKIKISFVKSSIYIAIPYKKPLFEPRYYSSVIDEEKTTGFFLDLEMAIGIEEELDLNTRIWSKQ</sequence>
<name>A0A645EJ43_9ZZZZ</name>
<protein>
    <recommendedName>
        <fullName evidence="2">Galanin</fullName>
    </recommendedName>
</protein>
<dbReference type="AlphaFoldDB" id="A0A645EJ43"/>
<dbReference type="InterPro" id="IPR021484">
    <property type="entry name" value="DUF3137"/>
</dbReference>
<evidence type="ECO:0008006" key="2">
    <source>
        <dbReference type="Google" id="ProtNLM"/>
    </source>
</evidence>
<dbReference type="Pfam" id="PF11335">
    <property type="entry name" value="DUF3137"/>
    <property type="match status" value="1"/>
</dbReference>
<gene>
    <name evidence="1" type="ORF">SDC9_148559</name>
</gene>
<reference evidence="1" key="1">
    <citation type="submission" date="2019-08" db="EMBL/GenBank/DDBJ databases">
        <authorList>
            <person name="Kucharzyk K."/>
            <person name="Murdoch R.W."/>
            <person name="Higgins S."/>
            <person name="Loffler F."/>
        </authorList>
    </citation>
    <scope>NUCLEOTIDE SEQUENCE</scope>
</reference>
<proteinExistence type="predicted"/>
<comment type="caution">
    <text evidence="1">The sequence shown here is derived from an EMBL/GenBank/DDBJ whole genome shotgun (WGS) entry which is preliminary data.</text>
</comment>
<evidence type="ECO:0000313" key="1">
    <source>
        <dbReference type="EMBL" id="MPN01350.1"/>
    </source>
</evidence>